<organism evidence="3 4">
    <name type="scientific">Paracoccus salipaludis</name>
    <dbReference type="NCBI Taxonomy" id="2032623"/>
    <lineage>
        <taxon>Bacteria</taxon>
        <taxon>Pseudomonadati</taxon>
        <taxon>Pseudomonadota</taxon>
        <taxon>Alphaproteobacteria</taxon>
        <taxon>Rhodobacterales</taxon>
        <taxon>Paracoccaceae</taxon>
        <taxon>Paracoccus</taxon>
    </lineage>
</organism>
<dbReference type="EMBL" id="NSJZ01000009">
    <property type="protein sequence ID" value="PAU96829.1"/>
    <property type="molecule type" value="Genomic_DNA"/>
</dbReference>
<proteinExistence type="predicted"/>
<sequence length="96" mass="9189">MSHNDNIPERSARRHRPALWAIGTAIGLALVAFLLFSSMGSDEPEGGDVEVVAPGTDAAAGTAGGSGNDASAGTDAEPGTASAPAGAGSAPAGTSN</sequence>
<feature type="region of interest" description="Disordered" evidence="1">
    <location>
        <begin position="43"/>
        <end position="96"/>
    </location>
</feature>
<name>A0A2A2GIU9_9RHOB</name>
<protein>
    <submittedName>
        <fullName evidence="3">Uncharacterized protein</fullName>
    </submittedName>
</protein>
<feature type="transmembrane region" description="Helical" evidence="2">
    <location>
        <begin position="18"/>
        <end position="36"/>
    </location>
</feature>
<keyword evidence="2" id="KW-0812">Transmembrane</keyword>
<reference evidence="3 4" key="1">
    <citation type="submission" date="2017-09" db="EMBL/GenBank/DDBJ databases">
        <title>Paracoccus alkalisoli sp. nov., isolated from saline alkaline soil.</title>
        <authorList>
            <person name="Dong X."/>
            <person name="Zhang G."/>
        </authorList>
    </citation>
    <scope>NUCLEOTIDE SEQUENCE [LARGE SCALE GENOMIC DNA]</scope>
    <source>
        <strain evidence="3 4">WN007</strain>
    </source>
</reference>
<evidence type="ECO:0000256" key="2">
    <source>
        <dbReference type="SAM" id="Phobius"/>
    </source>
</evidence>
<dbReference type="Proteomes" id="UP000218023">
    <property type="component" value="Unassembled WGS sequence"/>
</dbReference>
<comment type="caution">
    <text evidence="3">The sequence shown here is derived from an EMBL/GenBank/DDBJ whole genome shotgun (WGS) entry which is preliminary data.</text>
</comment>
<evidence type="ECO:0000256" key="1">
    <source>
        <dbReference type="SAM" id="MobiDB-lite"/>
    </source>
</evidence>
<dbReference type="AlphaFoldDB" id="A0A2A2GIU9"/>
<dbReference type="OrthoDB" id="7778940at2"/>
<gene>
    <name evidence="3" type="ORF">CK240_11165</name>
</gene>
<keyword evidence="2" id="KW-0472">Membrane</keyword>
<accession>A0A2A2GIU9</accession>
<keyword evidence="4" id="KW-1185">Reference proteome</keyword>
<keyword evidence="2" id="KW-1133">Transmembrane helix</keyword>
<evidence type="ECO:0000313" key="3">
    <source>
        <dbReference type="EMBL" id="PAU96829.1"/>
    </source>
</evidence>
<dbReference type="RefSeq" id="WP_095640429.1">
    <property type="nucleotide sequence ID" value="NZ_NSJZ01000009.1"/>
</dbReference>
<evidence type="ECO:0000313" key="4">
    <source>
        <dbReference type="Proteomes" id="UP000218023"/>
    </source>
</evidence>
<feature type="compositionally biased region" description="Low complexity" evidence="1">
    <location>
        <begin position="68"/>
        <end position="96"/>
    </location>
</feature>